<dbReference type="RefSeq" id="WP_127084960.1">
    <property type="nucleotide sequence ID" value="NZ_RSCL01000020.1"/>
</dbReference>
<dbReference type="EMBL" id="RSCL01000020">
    <property type="protein sequence ID" value="RUT01257.1"/>
    <property type="molecule type" value="Genomic_DNA"/>
</dbReference>
<reference evidence="1" key="2">
    <citation type="journal article" date="2019" name="Genome Biol. Evol.">
        <title>Day and night: Metabolic profiles and evolutionary relationships of six axenic non-marine cyanobacteria.</title>
        <authorList>
            <person name="Will S.E."/>
            <person name="Henke P."/>
            <person name="Boedeker C."/>
            <person name="Huang S."/>
            <person name="Brinkmann H."/>
            <person name="Rohde M."/>
            <person name="Jarek M."/>
            <person name="Friedl T."/>
            <person name="Seufert S."/>
            <person name="Schumacher M."/>
            <person name="Overmann J."/>
            <person name="Neumann-Schaal M."/>
            <person name="Petersen J."/>
        </authorList>
    </citation>
    <scope>NUCLEOTIDE SEQUENCE [LARGE SCALE GENOMIC DNA]</scope>
    <source>
        <strain evidence="1">PCC 7102</strain>
    </source>
</reference>
<reference evidence="1" key="1">
    <citation type="submission" date="2018-12" db="EMBL/GenBank/DDBJ databases">
        <authorList>
            <person name="Will S."/>
            <person name="Neumann-Schaal M."/>
            <person name="Henke P."/>
        </authorList>
    </citation>
    <scope>NUCLEOTIDE SEQUENCE</scope>
    <source>
        <strain evidence="1">PCC 7102</strain>
    </source>
</reference>
<comment type="caution">
    <text evidence="1">The sequence shown here is derived from an EMBL/GenBank/DDBJ whole genome shotgun (WGS) entry which is preliminary data.</text>
</comment>
<dbReference type="OrthoDB" id="9973171at2"/>
<sequence>MRIQELTALTAEKEVIIERVRLGDFSSEPIDSEEAVEQVVESLKEHLLNLVSKGVKIILE</sequence>
<organism evidence="1 2">
    <name type="scientific">Dulcicalothrix desertica PCC 7102</name>
    <dbReference type="NCBI Taxonomy" id="232991"/>
    <lineage>
        <taxon>Bacteria</taxon>
        <taxon>Bacillati</taxon>
        <taxon>Cyanobacteriota</taxon>
        <taxon>Cyanophyceae</taxon>
        <taxon>Nostocales</taxon>
        <taxon>Calotrichaceae</taxon>
        <taxon>Dulcicalothrix</taxon>
    </lineage>
</organism>
<dbReference type="Proteomes" id="UP000271624">
    <property type="component" value="Unassembled WGS sequence"/>
</dbReference>
<dbReference type="AlphaFoldDB" id="A0A433V589"/>
<evidence type="ECO:0000313" key="2">
    <source>
        <dbReference type="Proteomes" id="UP000271624"/>
    </source>
</evidence>
<protein>
    <submittedName>
        <fullName evidence="1">Uncharacterized protein</fullName>
    </submittedName>
</protein>
<gene>
    <name evidence="1" type="ORF">DSM106972_068080</name>
</gene>
<evidence type="ECO:0000313" key="1">
    <source>
        <dbReference type="EMBL" id="RUT01257.1"/>
    </source>
</evidence>
<proteinExistence type="predicted"/>
<keyword evidence="2" id="KW-1185">Reference proteome</keyword>
<accession>A0A433V589</accession>
<name>A0A433V589_9CYAN</name>